<protein>
    <recommendedName>
        <fullName evidence="3">PiggyBac transposable element-derived protein domain-containing protein</fullName>
    </recommendedName>
</protein>
<keyword evidence="2" id="KW-0472">Membrane</keyword>
<keyword evidence="2" id="KW-0812">Transmembrane</keyword>
<keyword evidence="5" id="KW-1185">Reference proteome</keyword>
<evidence type="ECO:0000256" key="2">
    <source>
        <dbReference type="SAM" id="Phobius"/>
    </source>
</evidence>
<accession>A0A6A6YP89</accession>
<dbReference type="PANTHER" id="PTHR46599">
    <property type="entry name" value="PIGGYBAC TRANSPOSABLE ELEMENT-DERIVED PROTEIN 4"/>
    <property type="match status" value="1"/>
</dbReference>
<dbReference type="GeneID" id="54455154"/>
<reference evidence="6" key="2">
    <citation type="submission" date="2020-04" db="EMBL/GenBank/DDBJ databases">
        <authorList>
            <consortium name="NCBI Genome Project"/>
        </authorList>
    </citation>
    <scope>NUCLEOTIDE SEQUENCE</scope>
    <source>
        <strain evidence="6">CBS 304.34</strain>
    </source>
</reference>
<dbReference type="Pfam" id="PF13843">
    <property type="entry name" value="DDE_Tnp_1_7"/>
    <property type="match status" value="1"/>
</dbReference>
<gene>
    <name evidence="4 6" type="ORF">BDZ99DRAFT_310191</name>
</gene>
<name>A0A6A6YP89_9PEZI</name>
<evidence type="ECO:0000313" key="6">
    <source>
        <dbReference type="RefSeq" id="XP_033577333.1"/>
    </source>
</evidence>
<dbReference type="Proteomes" id="UP000504636">
    <property type="component" value="Unplaced"/>
</dbReference>
<feature type="region of interest" description="Disordered" evidence="1">
    <location>
        <begin position="1"/>
        <end position="27"/>
    </location>
</feature>
<organism evidence="4">
    <name type="scientific">Mytilinidion resinicola</name>
    <dbReference type="NCBI Taxonomy" id="574789"/>
    <lineage>
        <taxon>Eukaryota</taxon>
        <taxon>Fungi</taxon>
        <taxon>Dikarya</taxon>
        <taxon>Ascomycota</taxon>
        <taxon>Pezizomycotina</taxon>
        <taxon>Dothideomycetes</taxon>
        <taxon>Pleosporomycetidae</taxon>
        <taxon>Mytilinidiales</taxon>
        <taxon>Mytilinidiaceae</taxon>
        <taxon>Mytilinidion</taxon>
    </lineage>
</organism>
<evidence type="ECO:0000313" key="5">
    <source>
        <dbReference type="Proteomes" id="UP000504636"/>
    </source>
</evidence>
<reference evidence="6" key="3">
    <citation type="submission" date="2025-04" db="UniProtKB">
        <authorList>
            <consortium name="RefSeq"/>
        </authorList>
    </citation>
    <scope>IDENTIFICATION</scope>
    <source>
        <strain evidence="6">CBS 304.34</strain>
    </source>
</reference>
<proteinExistence type="predicted"/>
<dbReference type="RefSeq" id="XP_033577333.1">
    <property type="nucleotide sequence ID" value="XM_033714261.1"/>
</dbReference>
<feature type="transmembrane region" description="Helical" evidence="2">
    <location>
        <begin position="109"/>
        <end position="131"/>
    </location>
</feature>
<evidence type="ECO:0000259" key="3">
    <source>
        <dbReference type="Pfam" id="PF13843"/>
    </source>
</evidence>
<dbReference type="InterPro" id="IPR029526">
    <property type="entry name" value="PGBD"/>
</dbReference>
<reference evidence="4 6" key="1">
    <citation type="journal article" date="2020" name="Stud. Mycol.">
        <title>101 Dothideomycetes genomes: a test case for predicting lifestyles and emergence of pathogens.</title>
        <authorList>
            <person name="Haridas S."/>
            <person name="Albert R."/>
            <person name="Binder M."/>
            <person name="Bloem J."/>
            <person name="Labutti K."/>
            <person name="Salamov A."/>
            <person name="Andreopoulos B."/>
            <person name="Baker S."/>
            <person name="Barry K."/>
            <person name="Bills G."/>
            <person name="Bluhm B."/>
            <person name="Cannon C."/>
            <person name="Castanera R."/>
            <person name="Culley D."/>
            <person name="Daum C."/>
            <person name="Ezra D."/>
            <person name="Gonzalez J."/>
            <person name="Henrissat B."/>
            <person name="Kuo A."/>
            <person name="Liang C."/>
            <person name="Lipzen A."/>
            <person name="Lutzoni F."/>
            <person name="Magnuson J."/>
            <person name="Mondo S."/>
            <person name="Nolan M."/>
            <person name="Ohm R."/>
            <person name="Pangilinan J."/>
            <person name="Park H.-J."/>
            <person name="Ramirez L."/>
            <person name="Alfaro M."/>
            <person name="Sun H."/>
            <person name="Tritt A."/>
            <person name="Yoshinaga Y."/>
            <person name="Zwiers L.-H."/>
            <person name="Turgeon B."/>
            <person name="Goodwin S."/>
            <person name="Spatafora J."/>
            <person name="Crous P."/>
            <person name="Grigoriev I."/>
        </authorList>
    </citation>
    <scope>NUCLEOTIDE SEQUENCE</scope>
    <source>
        <strain evidence="4 6">CBS 304.34</strain>
    </source>
</reference>
<dbReference type="OrthoDB" id="7615782at2759"/>
<keyword evidence="2" id="KW-1133">Transmembrane helix</keyword>
<feature type="domain" description="PiggyBac transposable element-derived protein" evidence="3">
    <location>
        <begin position="58"/>
        <end position="188"/>
    </location>
</feature>
<evidence type="ECO:0000256" key="1">
    <source>
        <dbReference type="SAM" id="MobiDB-lite"/>
    </source>
</evidence>
<evidence type="ECO:0000313" key="4">
    <source>
        <dbReference type="EMBL" id="KAF2810369.1"/>
    </source>
</evidence>
<dbReference type="AlphaFoldDB" id="A0A6A6YP89"/>
<dbReference type="EMBL" id="MU003700">
    <property type="protein sequence ID" value="KAF2810369.1"/>
    <property type="molecule type" value="Genomic_DNA"/>
</dbReference>
<dbReference type="PANTHER" id="PTHR46599:SF3">
    <property type="entry name" value="PIGGYBAC TRANSPOSABLE ELEMENT-DERIVED PROTEIN 4"/>
    <property type="match status" value="1"/>
</dbReference>
<sequence length="189" mass="21989">MPRTSNDVDYVQKDPKPYKKPKLPYPKPTPLPAFEPLQINNYNAPGTPNIPPGLDQHNPVAIFRLFFTNEMVEKMVRWTNKYAKDHQLSKEDTTLGRPRAWRPTHRKELYAYFGVVIYMGVVVQPTIAHYWGPSSAGTATWPAKFIAKDRFQQINCYIRASSIPEDGFHTIFNRVNKLSKHIRVRCRQY</sequence>